<evidence type="ECO:0000313" key="2">
    <source>
        <dbReference type="Proteomes" id="UP000485058"/>
    </source>
</evidence>
<name>A0A699ZBV3_HAELA</name>
<sequence>CLGIAIGCWHVGFQSAFSKALSSRRAAPSEAPARRDTVGARSAFCCSDSSALSATPEPYSPRATPK</sequence>
<dbReference type="Proteomes" id="UP000485058">
    <property type="component" value="Unassembled WGS sequence"/>
</dbReference>
<proteinExistence type="predicted"/>
<gene>
    <name evidence="1" type="ORF">HaLaN_08726</name>
</gene>
<reference evidence="1 2" key="1">
    <citation type="submission" date="2020-02" db="EMBL/GenBank/DDBJ databases">
        <title>Draft genome sequence of Haematococcus lacustris strain NIES-144.</title>
        <authorList>
            <person name="Morimoto D."/>
            <person name="Nakagawa S."/>
            <person name="Yoshida T."/>
            <person name="Sawayama S."/>
        </authorList>
    </citation>
    <scope>NUCLEOTIDE SEQUENCE [LARGE SCALE GENOMIC DNA]</scope>
    <source>
        <strain evidence="1 2">NIES-144</strain>
    </source>
</reference>
<accession>A0A699ZBV3</accession>
<feature type="non-terminal residue" evidence="1">
    <location>
        <position position="1"/>
    </location>
</feature>
<feature type="non-terminal residue" evidence="1">
    <location>
        <position position="66"/>
    </location>
</feature>
<organism evidence="1 2">
    <name type="scientific">Haematococcus lacustris</name>
    <name type="common">Green alga</name>
    <name type="synonym">Haematococcus pluvialis</name>
    <dbReference type="NCBI Taxonomy" id="44745"/>
    <lineage>
        <taxon>Eukaryota</taxon>
        <taxon>Viridiplantae</taxon>
        <taxon>Chlorophyta</taxon>
        <taxon>core chlorophytes</taxon>
        <taxon>Chlorophyceae</taxon>
        <taxon>CS clade</taxon>
        <taxon>Chlamydomonadales</taxon>
        <taxon>Haematococcaceae</taxon>
        <taxon>Haematococcus</taxon>
    </lineage>
</organism>
<comment type="caution">
    <text evidence="1">The sequence shown here is derived from an EMBL/GenBank/DDBJ whole genome shotgun (WGS) entry which is preliminary data.</text>
</comment>
<dbReference type="AlphaFoldDB" id="A0A699ZBV3"/>
<protein>
    <submittedName>
        <fullName evidence="1">Uncharacterized protein</fullName>
    </submittedName>
</protein>
<keyword evidence="2" id="KW-1185">Reference proteome</keyword>
<evidence type="ECO:0000313" key="1">
    <source>
        <dbReference type="EMBL" id="GFH12942.1"/>
    </source>
</evidence>
<dbReference type="EMBL" id="BLLF01000556">
    <property type="protein sequence ID" value="GFH12942.1"/>
    <property type="molecule type" value="Genomic_DNA"/>
</dbReference>